<keyword evidence="3" id="KW-1185">Reference proteome</keyword>
<evidence type="ECO:0000313" key="2">
    <source>
        <dbReference type="EMBL" id="RVT63859.1"/>
    </source>
</evidence>
<dbReference type="RefSeq" id="WP_127738335.1">
    <property type="nucleotide sequence ID" value="NZ_RZTZ01000003.1"/>
</dbReference>
<dbReference type="Pfam" id="PF13472">
    <property type="entry name" value="Lipase_GDSL_2"/>
    <property type="match status" value="1"/>
</dbReference>
<dbReference type="PANTHER" id="PTHR30383">
    <property type="entry name" value="THIOESTERASE 1/PROTEASE 1/LYSOPHOSPHOLIPASE L1"/>
    <property type="match status" value="1"/>
</dbReference>
<sequence length="426" mass="48220">MGRIKVNKTLWILLTLFIVFVAVLCLGIKYQSHKTKEVTAININIEAINDERANKDRLLEEKIKWINQYIENENIDQPKKEMTEAEFFVLLSKAYGVSPTVTDTSEYWAAGYYQKAVEEYKYKSLDVKQSNKKINHLRAAEIVNMVLGEKNKGNDSINFLNQSGFNDLFDQNALYNNVTRKEGIEIIKRTLENGFYTFQELNENNKRTFIFLGDSISLGWNADTNSPKHMPTKYGFPYIIGNQYENFHIVNLASRGATTGNLLNDLDNPIYQSKIRKSDLICIDIGSVDLLGAANDFLEKVRSGNGALPTVKQISAIQDAANQAMINLDNIVETIRNNTNSPIYIVGLYNPIPAGTTGDEFGDLIIKKINKHYENIAMKNKSVMYIDSFSTFNGKESDYVISGEIHPTYEGQKVLATLLSEELPKE</sequence>
<dbReference type="Gene3D" id="3.40.50.1110">
    <property type="entry name" value="SGNH hydrolase"/>
    <property type="match status" value="1"/>
</dbReference>
<dbReference type="AlphaFoldDB" id="A0A437KCT7"/>
<dbReference type="SUPFAM" id="SSF52266">
    <property type="entry name" value="SGNH hydrolase"/>
    <property type="match status" value="1"/>
</dbReference>
<name>A0A437KCT7_9BACI</name>
<dbReference type="GO" id="GO:0004622">
    <property type="term" value="F:phosphatidylcholine lysophospholipase activity"/>
    <property type="evidence" value="ECO:0007669"/>
    <property type="project" value="TreeGrafter"/>
</dbReference>
<organism evidence="2 3">
    <name type="scientific">Niallia taxi</name>
    <dbReference type="NCBI Taxonomy" id="2499688"/>
    <lineage>
        <taxon>Bacteria</taxon>
        <taxon>Bacillati</taxon>
        <taxon>Bacillota</taxon>
        <taxon>Bacilli</taxon>
        <taxon>Bacillales</taxon>
        <taxon>Bacillaceae</taxon>
        <taxon>Niallia</taxon>
    </lineage>
</organism>
<gene>
    <name evidence="2" type="ORF">EM808_11435</name>
</gene>
<accession>A0A437KCT7</accession>
<dbReference type="EMBL" id="RZTZ01000003">
    <property type="protein sequence ID" value="RVT63859.1"/>
    <property type="molecule type" value="Genomic_DNA"/>
</dbReference>
<evidence type="ECO:0000259" key="1">
    <source>
        <dbReference type="Pfam" id="PF13472"/>
    </source>
</evidence>
<evidence type="ECO:0000313" key="3">
    <source>
        <dbReference type="Proteomes" id="UP000288024"/>
    </source>
</evidence>
<reference evidence="2 3" key="1">
    <citation type="submission" date="2019-01" db="EMBL/GenBank/DDBJ databases">
        <title>Bacillus sp. M5HDSG1-1, whole genome shotgun sequence.</title>
        <authorList>
            <person name="Tuo L."/>
        </authorList>
    </citation>
    <scope>NUCLEOTIDE SEQUENCE [LARGE SCALE GENOMIC DNA]</scope>
    <source>
        <strain evidence="2 3">M5HDSG1-1</strain>
    </source>
</reference>
<dbReference type="InterPro" id="IPR051532">
    <property type="entry name" value="Ester_Hydrolysis_Enzymes"/>
</dbReference>
<feature type="domain" description="SGNH hydrolase-type esterase" evidence="1">
    <location>
        <begin position="211"/>
        <end position="413"/>
    </location>
</feature>
<protein>
    <recommendedName>
        <fullName evidence="1">SGNH hydrolase-type esterase domain-containing protein</fullName>
    </recommendedName>
</protein>
<dbReference type="PANTHER" id="PTHR30383:SF5">
    <property type="entry name" value="SGNH HYDROLASE-TYPE ESTERASE DOMAIN-CONTAINING PROTEIN"/>
    <property type="match status" value="1"/>
</dbReference>
<dbReference type="InterPro" id="IPR013830">
    <property type="entry name" value="SGNH_hydro"/>
</dbReference>
<dbReference type="Proteomes" id="UP000288024">
    <property type="component" value="Unassembled WGS sequence"/>
</dbReference>
<comment type="caution">
    <text evidence="2">The sequence shown here is derived from an EMBL/GenBank/DDBJ whole genome shotgun (WGS) entry which is preliminary data.</text>
</comment>
<proteinExistence type="predicted"/>
<dbReference type="InterPro" id="IPR036514">
    <property type="entry name" value="SGNH_hydro_sf"/>
</dbReference>